<dbReference type="RefSeq" id="WP_079603395.1">
    <property type="nucleotide sequence ID" value="NZ_LT670817.1"/>
</dbReference>
<dbReference type="Proteomes" id="UP000189796">
    <property type="component" value="Chromosome I"/>
</dbReference>
<name>A0A1M5SKT8_9BRAD</name>
<reference evidence="1 2" key="1">
    <citation type="submission" date="2016-11" db="EMBL/GenBank/DDBJ databases">
        <authorList>
            <person name="Jaros S."/>
            <person name="Januszkiewicz K."/>
            <person name="Wedrychowicz H."/>
        </authorList>
    </citation>
    <scope>NUCLEOTIDE SEQUENCE [LARGE SCALE GENOMIC DNA]</scope>
    <source>
        <strain evidence="1 2">GAS138</strain>
    </source>
</reference>
<gene>
    <name evidence="1" type="ORF">SAMN05443248_4627</name>
</gene>
<dbReference type="EMBL" id="LT670817">
    <property type="protein sequence ID" value="SHH38503.1"/>
    <property type="molecule type" value="Genomic_DNA"/>
</dbReference>
<evidence type="ECO:0000313" key="1">
    <source>
        <dbReference type="EMBL" id="SHH38503.1"/>
    </source>
</evidence>
<organism evidence="1 2">
    <name type="scientific">Bradyrhizobium erythrophlei</name>
    <dbReference type="NCBI Taxonomy" id="1437360"/>
    <lineage>
        <taxon>Bacteria</taxon>
        <taxon>Pseudomonadati</taxon>
        <taxon>Pseudomonadota</taxon>
        <taxon>Alphaproteobacteria</taxon>
        <taxon>Hyphomicrobiales</taxon>
        <taxon>Nitrobacteraceae</taxon>
        <taxon>Bradyrhizobium</taxon>
    </lineage>
</organism>
<proteinExistence type="predicted"/>
<protein>
    <submittedName>
        <fullName evidence="1">Uncharacterized protein</fullName>
    </submittedName>
</protein>
<evidence type="ECO:0000313" key="2">
    <source>
        <dbReference type="Proteomes" id="UP000189796"/>
    </source>
</evidence>
<dbReference type="AlphaFoldDB" id="A0A1M5SKT8"/>
<sequence length="68" mass="7392">MKHEAKAVLSGAGITADQDFGTLSSDQLAAVRTEAEAAYLRKHGEAMPADSASFIRKRYDLLQQRARA</sequence>
<accession>A0A1M5SKT8</accession>